<dbReference type="Proteomes" id="UP000663828">
    <property type="component" value="Unassembled WGS sequence"/>
</dbReference>
<protein>
    <submittedName>
        <fullName evidence="2">Uncharacterized protein</fullName>
    </submittedName>
</protein>
<reference evidence="2" key="1">
    <citation type="submission" date="2021-02" db="EMBL/GenBank/DDBJ databases">
        <authorList>
            <person name="Nowell W R."/>
        </authorList>
    </citation>
    <scope>NUCLEOTIDE SEQUENCE</scope>
</reference>
<organism evidence="2 3">
    <name type="scientific">Adineta ricciae</name>
    <name type="common">Rotifer</name>
    <dbReference type="NCBI Taxonomy" id="249248"/>
    <lineage>
        <taxon>Eukaryota</taxon>
        <taxon>Metazoa</taxon>
        <taxon>Spiralia</taxon>
        <taxon>Gnathifera</taxon>
        <taxon>Rotifera</taxon>
        <taxon>Eurotatoria</taxon>
        <taxon>Bdelloidea</taxon>
        <taxon>Adinetida</taxon>
        <taxon>Adinetidae</taxon>
        <taxon>Adineta</taxon>
    </lineage>
</organism>
<sequence>MQEIPLDRHESLSLEVHRYEYLIQKQVQLEYHFDDFSIKNAPARSAYIPYDRPDMLAKLTITMTRSFGSNGNVTAPLLIHLAELIKIFDSGSWIPSLLASFILQLITLALHLSGPDSKMLPSKPDPPDGTPLSQRRQPY</sequence>
<evidence type="ECO:0000256" key="1">
    <source>
        <dbReference type="SAM" id="MobiDB-lite"/>
    </source>
</evidence>
<feature type="region of interest" description="Disordered" evidence="1">
    <location>
        <begin position="118"/>
        <end position="139"/>
    </location>
</feature>
<comment type="caution">
    <text evidence="2">The sequence shown here is derived from an EMBL/GenBank/DDBJ whole genome shotgun (WGS) entry which is preliminary data.</text>
</comment>
<evidence type="ECO:0000313" key="2">
    <source>
        <dbReference type="EMBL" id="CAF1036736.1"/>
    </source>
</evidence>
<gene>
    <name evidence="2" type="ORF">XAT740_LOCUS15042</name>
</gene>
<accession>A0A814JAJ9</accession>
<name>A0A814JAJ9_ADIRI</name>
<proteinExistence type="predicted"/>
<evidence type="ECO:0000313" key="3">
    <source>
        <dbReference type="Proteomes" id="UP000663828"/>
    </source>
</evidence>
<dbReference type="AlphaFoldDB" id="A0A814JAJ9"/>
<dbReference type="EMBL" id="CAJNOR010000919">
    <property type="protein sequence ID" value="CAF1036736.1"/>
    <property type="molecule type" value="Genomic_DNA"/>
</dbReference>
<keyword evidence="3" id="KW-1185">Reference proteome</keyword>